<feature type="compositionally biased region" description="Basic and acidic residues" evidence="1">
    <location>
        <begin position="22"/>
        <end position="32"/>
    </location>
</feature>
<dbReference type="AlphaFoldDB" id="A0AA47MIU0"/>
<sequence length="263" mass="29228">MNKECKKKAEVQRKLSQLQLEEMTKKEKDKKKQAAVAEPGTMMPTVKQAQPQPFTPLTQQPQSQSSPASPVVNVYTQNSGNPYNGNRQSQYRGPQGQGLDMLSSRAGSGPWATAQVAHMVDPAMLSSRDPLASAKGLWSIGDAIRKVTSEEIVLLTPTHQCSRDREDRDSRYREERDSKDRETAITNQADEEPVVQVLINKRHTNGATYTCVSSKYASHLPMAGTFAKTIGFVGQTQLIPMTAPVTLKLLRYPSWYQTPHQSI</sequence>
<keyword evidence="3" id="KW-1185">Reference proteome</keyword>
<evidence type="ECO:0000256" key="1">
    <source>
        <dbReference type="SAM" id="MobiDB-lite"/>
    </source>
</evidence>
<gene>
    <name evidence="2" type="ORF">N1851_022096</name>
</gene>
<feature type="region of interest" description="Disordered" evidence="1">
    <location>
        <begin position="161"/>
        <end position="189"/>
    </location>
</feature>
<accession>A0AA47MIU0</accession>
<feature type="compositionally biased region" description="Basic and acidic residues" evidence="1">
    <location>
        <begin position="161"/>
        <end position="183"/>
    </location>
</feature>
<name>A0AA47MIU0_MERPO</name>
<dbReference type="Proteomes" id="UP001174136">
    <property type="component" value="Unassembled WGS sequence"/>
</dbReference>
<comment type="caution">
    <text evidence="2">The sequence shown here is derived from an EMBL/GenBank/DDBJ whole genome shotgun (WGS) entry which is preliminary data.</text>
</comment>
<feature type="compositionally biased region" description="Basic and acidic residues" evidence="1">
    <location>
        <begin position="1"/>
        <end position="13"/>
    </location>
</feature>
<protein>
    <submittedName>
        <fullName evidence="2">Uncharacterized protein</fullName>
    </submittedName>
</protein>
<proteinExistence type="predicted"/>
<evidence type="ECO:0000313" key="3">
    <source>
        <dbReference type="Proteomes" id="UP001174136"/>
    </source>
</evidence>
<feature type="compositionally biased region" description="Polar residues" evidence="1">
    <location>
        <begin position="74"/>
        <end position="92"/>
    </location>
</feature>
<evidence type="ECO:0000313" key="2">
    <source>
        <dbReference type="EMBL" id="KAK0140919.1"/>
    </source>
</evidence>
<feature type="compositionally biased region" description="Low complexity" evidence="1">
    <location>
        <begin position="48"/>
        <end position="70"/>
    </location>
</feature>
<organism evidence="2 3">
    <name type="scientific">Merluccius polli</name>
    <name type="common">Benguela hake</name>
    <name type="synonym">Merluccius cadenati</name>
    <dbReference type="NCBI Taxonomy" id="89951"/>
    <lineage>
        <taxon>Eukaryota</taxon>
        <taxon>Metazoa</taxon>
        <taxon>Chordata</taxon>
        <taxon>Craniata</taxon>
        <taxon>Vertebrata</taxon>
        <taxon>Euteleostomi</taxon>
        <taxon>Actinopterygii</taxon>
        <taxon>Neopterygii</taxon>
        <taxon>Teleostei</taxon>
        <taxon>Neoteleostei</taxon>
        <taxon>Acanthomorphata</taxon>
        <taxon>Zeiogadaria</taxon>
        <taxon>Gadariae</taxon>
        <taxon>Gadiformes</taxon>
        <taxon>Gadoidei</taxon>
        <taxon>Merlucciidae</taxon>
        <taxon>Merluccius</taxon>
    </lineage>
</organism>
<reference evidence="2" key="1">
    <citation type="journal article" date="2023" name="Front. Mar. Sci.">
        <title>A new Merluccius polli reference genome to investigate the effects of global change in West African waters.</title>
        <authorList>
            <person name="Mateo J.L."/>
            <person name="Blanco-Fernandez C."/>
            <person name="Garcia-Vazquez E."/>
            <person name="Machado-Schiaffino G."/>
        </authorList>
    </citation>
    <scope>NUCLEOTIDE SEQUENCE</scope>
    <source>
        <strain evidence="2">C29</strain>
        <tissue evidence="2">Fin</tissue>
    </source>
</reference>
<dbReference type="EMBL" id="JAOPHQ010003997">
    <property type="protein sequence ID" value="KAK0140919.1"/>
    <property type="molecule type" value="Genomic_DNA"/>
</dbReference>
<feature type="region of interest" description="Disordered" evidence="1">
    <location>
        <begin position="1"/>
        <end position="99"/>
    </location>
</feature>